<name>A0A2R6XYF7_9BACL</name>
<evidence type="ECO:0000313" key="1">
    <source>
        <dbReference type="EMBL" id="PTQ55457.1"/>
    </source>
</evidence>
<reference evidence="2" key="1">
    <citation type="journal article" date="2018" name="Sci. Rep.">
        <title>Lignite coal burning seam in the remote Altai Mountains harbors a hydrogen-driven thermophilic microbial community.</title>
        <authorList>
            <person name="Kadnikov V.V."/>
            <person name="Mardanov A.V."/>
            <person name="Ivasenko D.A."/>
            <person name="Antsiferov D.V."/>
            <person name="Beletsky A.V."/>
            <person name="Karnachuk O.V."/>
            <person name="Ravin N.V."/>
        </authorList>
    </citation>
    <scope>NUCLEOTIDE SEQUENCE [LARGE SCALE GENOMIC DNA]</scope>
</reference>
<sequence length="38" mass="4457">MGLFFNVLNIITVSLSNNIKVFVFTYFPVDFNNTVHYQ</sequence>
<dbReference type="EMBL" id="PEBX01000113">
    <property type="protein sequence ID" value="PTQ55457.1"/>
    <property type="molecule type" value="Genomic_DNA"/>
</dbReference>
<protein>
    <submittedName>
        <fullName evidence="1">Uncharacterized protein</fullName>
    </submittedName>
</protein>
<comment type="caution">
    <text evidence="1">The sequence shown here is derived from an EMBL/GenBank/DDBJ whole genome shotgun (WGS) entry which is preliminary data.</text>
</comment>
<gene>
    <name evidence="1" type="ORF">BSOLF_2099</name>
</gene>
<proteinExistence type="predicted"/>
<evidence type="ECO:0000313" key="2">
    <source>
        <dbReference type="Proteomes" id="UP000244338"/>
    </source>
</evidence>
<dbReference type="AlphaFoldDB" id="A0A2R6XYF7"/>
<accession>A0A2R6XYF7</accession>
<dbReference type="Proteomes" id="UP000244338">
    <property type="component" value="Unassembled WGS sequence"/>
</dbReference>
<organism evidence="1 2">
    <name type="scientific">Candidatus Carbonibacillus altaicus</name>
    <dbReference type="NCBI Taxonomy" id="2163959"/>
    <lineage>
        <taxon>Bacteria</taxon>
        <taxon>Bacillati</taxon>
        <taxon>Bacillota</taxon>
        <taxon>Bacilli</taxon>
        <taxon>Bacillales</taxon>
        <taxon>Candidatus Carbonibacillus</taxon>
    </lineage>
</organism>